<proteinExistence type="predicted"/>
<dbReference type="Pfam" id="PF24175">
    <property type="entry name" value="SU10_adaptor"/>
    <property type="match status" value="1"/>
</dbReference>
<evidence type="ECO:0000313" key="2">
    <source>
        <dbReference type="Proteomes" id="UP000245252"/>
    </source>
</evidence>
<organism evidence="1 2">
    <name type="scientific">Metarhizobium album</name>
    <dbReference type="NCBI Taxonomy" id="2182425"/>
    <lineage>
        <taxon>Bacteria</taxon>
        <taxon>Pseudomonadati</taxon>
        <taxon>Pseudomonadota</taxon>
        <taxon>Alphaproteobacteria</taxon>
        <taxon>Hyphomicrobiales</taxon>
        <taxon>Rhizobiaceae</taxon>
        <taxon>Metarhizobium</taxon>
    </lineage>
</organism>
<sequence length="200" mass="21682">MSAISDYGSLLIDACEYAGRNDVAHIFSRFVGLAEAKFNRLLRVGDMEKTADLVLTDGNADLPDDFLEVRSILAPNGSTLSAWSLTELQDRYRGFSGYPSGYAVVGNVLQARPAGSATLPMSYYAKIPPLTPAAPTNWLLEKAPDAYLYGVVEEIGIFGQNAELVAGARALKQDAIRGLKLNDERSRWANSQFVVGAYTP</sequence>
<dbReference type="AlphaFoldDB" id="A0A2U2DV07"/>
<dbReference type="EMBL" id="QFBC01000002">
    <property type="protein sequence ID" value="PWE57134.1"/>
    <property type="molecule type" value="Genomic_DNA"/>
</dbReference>
<reference evidence="1 2" key="1">
    <citation type="submission" date="2018-05" db="EMBL/GenBank/DDBJ databases">
        <title>The draft genome of strain NS-104.</title>
        <authorList>
            <person name="Hang P."/>
            <person name="Jiang J."/>
        </authorList>
    </citation>
    <scope>NUCLEOTIDE SEQUENCE [LARGE SCALE GENOMIC DNA]</scope>
    <source>
        <strain evidence="1 2">NS-104</strain>
    </source>
</reference>
<evidence type="ECO:0000313" key="1">
    <source>
        <dbReference type="EMBL" id="PWE57134.1"/>
    </source>
</evidence>
<protein>
    <submittedName>
        <fullName evidence="1">Uncharacterized protein</fullName>
    </submittedName>
</protein>
<gene>
    <name evidence="1" type="ORF">DEM27_05700</name>
</gene>
<name>A0A2U2DV07_9HYPH</name>
<accession>A0A2U2DV07</accession>
<comment type="caution">
    <text evidence="1">The sequence shown here is derived from an EMBL/GenBank/DDBJ whole genome shotgun (WGS) entry which is preliminary data.</text>
</comment>
<dbReference type="InterPro" id="IPR056209">
    <property type="entry name" value="SU10_adaptor"/>
</dbReference>
<dbReference type="Proteomes" id="UP000245252">
    <property type="component" value="Unassembled WGS sequence"/>
</dbReference>
<dbReference type="RefSeq" id="WP_109457237.1">
    <property type="nucleotide sequence ID" value="NZ_QFBC01000002.1"/>
</dbReference>
<dbReference type="OrthoDB" id="7366738at2"/>
<keyword evidence="2" id="KW-1185">Reference proteome</keyword>